<proteinExistence type="predicted"/>
<feature type="signal peptide" evidence="1">
    <location>
        <begin position="1"/>
        <end position="18"/>
    </location>
</feature>
<protein>
    <submittedName>
        <fullName evidence="2">Uncharacterized protein</fullName>
    </submittedName>
</protein>
<organism evidence="2 3">
    <name type="scientific">Zymoseptoria tritici (strain ST99CH_3D7)</name>
    <dbReference type="NCBI Taxonomy" id="1276538"/>
    <lineage>
        <taxon>Eukaryota</taxon>
        <taxon>Fungi</taxon>
        <taxon>Dikarya</taxon>
        <taxon>Ascomycota</taxon>
        <taxon>Pezizomycotina</taxon>
        <taxon>Dothideomycetes</taxon>
        <taxon>Dothideomycetidae</taxon>
        <taxon>Mycosphaerellales</taxon>
        <taxon>Mycosphaerellaceae</taxon>
        <taxon>Zymoseptoria</taxon>
    </lineage>
</organism>
<evidence type="ECO:0000256" key="1">
    <source>
        <dbReference type="SAM" id="SignalP"/>
    </source>
</evidence>
<feature type="chain" id="PRO_5012327020" evidence="1">
    <location>
        <begin position="19"/>
        <end position="96"/>
    </location>
</feature>
<name>A0A1X7S6D3_ZYMT9</name>
<dbReference type="EMBL" id="LT853702">
    <property type="protein sequence ID" value="SMQ55243.1"/>
    <property type="molecule type" value="Genomic_DNA"/>
</dbReference>
<keyword evidence="3" id="KW-1185">Reference proteome</keyword>
<evidence type="ECO:0000313" key="3">
    <source>
        <dbReference type="Proteomes" id="UP000215127"/>
    </source>
</evidence>
<dbReference type="AlphaFoldDB" id="A0A1X7S6D3"/>
<evidence type="ECO:0000313" key="2">
    <source>
        <dbReference type="EMBL" id="SMQ55243.1"/>
    </source>
</evidence>
<gene>
    <name evidence="2" type="ORF">ZT3D7_G10398</name>
</gene>
<keyword evidence="1" id="KW-0732">Signal</keyword>
<accession>A0A1X7S6D3</accession>
<dbReference type="Proteomes" id="UP000215127">
    <property type="component" value="Chromosome 11"/>
</dbReference>
<reference evidence="2 3" key="1">
    <citation type="submission" date="2016-06" db="EMBL/GenBank/DDBJ databases">
        <authorList>
            <person name="Kjaerup R.B."/>
            <person name="Dalgaard T.S."/>
            <person name="Juul-Madsen H.R."/>
        </authorList>
    </citation>
    <scope>NUCLEOTIDE SEQUENCE [LARGE SCALE GENOMIC DNA]</scope>
</reference>
<sequence>MKLLTTTLFITLISTTLAIDPPYPPGTCKESDEELGPNYPYGVCDVEIAGSRKQAPGQIEAPCGKKTPCRDVTKPCYIADDGTTATCPATTAVKQD</sequence>